<evidence type="ECO:0000313" key="1">
    <source>
        <dbReference type="EMBL" id="CAL2083746.1"/>
    </source>
</evidence>
<comment type="caution">
    <text evidence="1">The sequence shown here is derived from an EMBL/GenBank/DDBJ whole genome shotgun (WGS) entry which is preliminary data.</text>
</comment>
<dbReference type="Gene3D" id="2.180.10.10">
    <property type="entry name" value="RHS repeat-associated core"/>
    <property type="match status" value="2"/>
</dbReference>
<protein>
    <submittedName>
        <fullName evidence="1">RHS repeat-associated core domain-containing protein</fullName>
    </submittedName>
</protein>
<dbReference type="InterPro" id="IPR050708">
    <property type="entry name" value="T6SS_VgrG/RHS"/>
</dbReference>
<dbReference type="NCBIfam" id="TIGR03696">
    <property type="entry name" value="Rhs_assc_core"/>
    <property type="match status" value="1"/>
</dbReference>
<sequence>MKNLINTIVIKVICLLSVLQISSQELIWKSSNNFIVKSQILSTESKKPTGDSYLISESVLDLNTTGSFSISGFQIGGRSITSKSSIGDFGIYLTSESEYSLEAIESASYAIVYDQEKNRIVFTSPNGEIAVINRVSLASSDVFTLEKTDSNKVRLTYNKNSYLVTDNFLEDLRIVVRSQAADFSFLPSSRGFFIAADSDYVGVTDTDKNWVWSRTFDNTGKVTSTGINYFDNLGKATQSQTRDFKTNKNWATEVRYDAQGRPTLETLSAPINTNQSFSFKEDFIQKSNGTTYSNADYETDPEFPSEVGSQVGSLGYYYSDNNTSEPLQDIAEGRPYSKTVYDELNPGNVRAVVGGKTMNLSNQGSTLLNRFPQGYSYTMPAAQEMQYVFGKDYFPSKIGKFGAIINTKFTKTVAIDVNGVETVVFSDGDRVLATGRSGGTTLYEVVSVIGEQGFIDVHIPKGVAEFSFFGNIGSIYNIRTGREVTQAEVAGGNIYRIETSIASQNNVPYTFINSNHRFEASSGASGIRYKVNYYEFAVNYYDDAGRLVKSTQPIGFDINAFDLSTGSPNHGMVTTYNYNALGELQSTTSPDEGSAAFIYREDGQIRFSRSTKQEELGEFSYTHYDDKARPIESGICEDENPYFALKPNPTAQQKYQINSELCSEQVFTQYDVNDHKGLWLVLYGGSTNLPQNYRKQQFLAGNVSKTWTENPSTSTTWYSYDIYGRVTWVVQDIDGLGLKTIDYEYDDGTGQVNRVIYQRDEANETFIHRYVYNEFGQLITVETSRDGNNYVEHARYSYYETGALKRTEIAEGLQGLDYVYTLNGQLKAINHPGLSSDGDPGDDQNDAFGLIIDYNRKDYTRANTGITKTFSGTDQYNGNIKGYRWATLGLQNASKKGYLFDYNEKNWLTSASFKSIVPSAFNTDIYHGNDAGDYNVYNLSYDANGNIGRLDRNKDSHNGINAMDKLKYHYYDNGNQLSYVQDNSGNADDVGDIKTQLPNNYVYNSIGQLIENKQDEIQYEYYTNGLVKSVRTTDPNSDRGVYFTYNDRGHRVGKKSLNGNGGGSQTYYVRDASGQVLGIYSTEIGTNPHYSIQYPVYGASRLGMATQGNTFKYEIADHLGNVRAVIMKDGSVPPILDEQFTGNTVPTSITSSNNVTTSISSVPFSEIPTGTQNKQLKIAVTGTSNNHVKIPFQTESGHTYSIKFYTGLFETSKALTYYVSTEVSSETLFKKRRAEQSGIKTFTYKANTTGQQYLIFELETDGFADQNITNNYYLDNIRVNDVTTENAPVMLAYKDYYPFGMPMPNRNVEGEYPYAFQGQEKDQETGMEAFELRLWDARIGRWLTTDPYGQFQSPYLGMGNNPISQIDPDGGYSLPFGIGKAIADAVWDYTFNQNIVLDQVDLYGKGSENLNFSSFSFDPELQNSIDQAKYNILGGINSFVSNSTFGLGRIDPSRIDESYRESYINGQQVGDAASIVVGLLEATTGGVVYYGGYILAVPSYGISVPLSETIGTTLIAHGLGTTASGIFNLTKSFGKKGHKKGGGSLDDLYSGKTADEIISSFRKGSVRDVFPGGLLTKTWEEIKAGASAGKKNYRTAKKLLTDGRFKK</sequence>
<gene>
    <name evidence="1" type="ORF">T190607A01A_20187</name>
</gene>
<name>A0ABP1EKR7_9FLAO</name>
<reference evidence="1 2" key="1">
    <citation type="submission" date="2024-05" db="EMBL/GenBank/DDBJ databases">
        <authorList>
            <person name="Duchaud E."/>
        </authorList>
    </citation>
    <scope>NUCLEOTIDE SEQUENCE [LARGE SCALE GENOMIC DNA]</scope>
    <source>
        <strain evidence="1">Ena-SAMPLE-TAB-13-05-2024-13:56:06:370-140302</strain>
    </source>
</reference>
<keyword evidence="2" id="KW-1185">Reference proteome</keyword>
<dbReference type="RefSeq" id="WP_348711588.1">
    <property type="nucleotide sequence ID" value="NZ_CAXIXY010000004.1"/>
</dbReference>
<evidence type="ECO:0000313" key="2">
    <source>
        <dbReference type="Proteomes" id="UP001497416"/>
    </source>
</evidence>
<dbReference type="InterPro" id="IPR022385">
    <property type="entry name" value="Rhs_assc_core"/>
</dbReference>
<accession>A0ABP1EKR7</accession>
<dbReference type="EMBL" id="CAXIXY010000004">
    <property type="protein sequence ID" value="CAL2083746.1"/>
    <property type="molecule type" value="Genomic_DNA"/>
</dbReference>
<dbReference type="PANTHER" id="PTHR32305:SF15">
    <property type="entry name" value="PROTEIN RHSA-RELATED"/>
    <property type="match status" value="1"/>
</dbReference>
<organism evidence="1 2">
    <name type="scientific">Tenacibaculum platacis</name>
    <dbReference type="NCBI Taxonomy" id="3137852"/>
    <lineage>
        <taxon>Bacteria</taxon>
        <taxon>Pseudomonadati</taxon>
        <taxon>Bacteroidota</taxon>
        <taxon>Flavobacteriia</taxon>
        <taxon>Flavobacteriales</taxon>
        <taxon>Flavobacteriaceae</taxon>
        <taxon>Tenacibaculum</taxon>
    </lineage>
</organism>
<dbReference type="PANTHER" id="PTHR32305">
    <property type="match status" value="1"/>
</dbReference>
<proteinExistence type="predicted"/>
<dbReference type="Proteomes" id="UP001497416">
    <property type="component" value="Unassembled WGS sequence"/>
</dbReference>